<name>A0A239JGW5_9ACTN</name>
<gene>
    <name evidence="1" type="ORF">SAMN05216252_11328</name>
</gene>
<sequence>MQSSRTGTGRAAAVAVALAVGAVVVTGCGGGAGASAPPSPSVTVPFGQKAVVQEMRAAVAAAGLREDEVEAGFGKPPGRLADADTERERAVAALGNRLASCAVVWSTTDAQEPHGSAGTGAPAGMRRQLDVVLSALAARGWKETVPSRETPIGDKGTYFVASYKKEGWFLHAGHTDTSWFDLVKVVATEEACLDRLTDEERALFED</sequence>
<evidence type="ECO:0000313" key="2">
    <source>
        <dbReference type="Proteomes" id="UP000198280"/>
    </source>
</evidence>
<dbReference type="Proteomes" id="UP000198280">
    <property type="component" value="Unassembled WGS sequence"/>
</dbReference>
<dbReference type="AlphaFoldDB" id="A0A239JGW5"/>
<dbReference type="OrthoDB" id="4324147at2"/>
<keyword evidence="2" id="KW-1185">Reference proteome</keyword>
<dbReference type="RefSeq" id="WP_089225998.1">
    <property type="nucleotide sequence ID" value="NZ_FZOF01000013.1"/>
</dbReference>
<reference evidence="1 2" key="1">
    <citation type="submission" date="2017-06" db="EMBL/GenBank/DDBJ databases">
        <authorList>
            <person name="Kim H.J."/>
            <person name="Triplett B.A."/>
        </authorList>
    </citation>
    <scope>NUCLEOTIDE SEQUENCE [LARGE SCALE GENOMIC DNA]</scope>
    <source>
        <strain evidence="1 2">CGMCC 4.1858</strain>
    </source>
</reference>
<proteinExistence type="predicted"/>
<dbReference type="EMBL" id="FZOF01000013">
    <property type="protein sequence ID" value="SNT05039.1"/>
    <property type="molecule type" value="Genomic_DNA"/>
</dbReference>
<evidence type="ECO:0000313" key="1">
    <source>
        <dbReference type="EMBL" id="SNT05039.1"/>
    </source>
</evidence>
<accession>A0A239JGW5</accession>
<organism evidence="1 2">
    <name type="scientific">Actinacidiphila glaucinigra</name>
    <dbReference type="NCBI Taxonomy" id="235986"/>
    <lineage>
        <taxon>Bacteria</taxon>
        <taxon>Bacillati</taxon>
        <taxon>Actinomycetota</taxon>
        <taxon>Actinomycetes</taxon>
        <taxon>Kitasatosporales</taxon>
        <taxon>Streptomycetaceae</taxon>
        <taxon>Actinacidiphila</taxon>
    </lineage>
</organism>
<protein>
    <recommendedName>
        <fullName evidence="3">Lipoprotein</fullName>
    </recommendedName>
</protein>
<evidence type="ECO:0008006" key="3">
    <source>
        <dbReference type="Google" id="ProtNLM"/>
    </source>
</evidence>
<dbReference type="PROSITE" id="PS51257">
    <property type="entry name" value="PROKAR_LIPOPROTEIN"/>
    <property type="match status" value="1"/>
</dbReference>